<sequence length="15" mass="1803">MGFLLLKKSHMKKEI</sequence>
<protein>
    <submittedName>
        <fullName evidence="1">Uncharacterized protein</fullName>
    </submittedName>
</protein>
<evidence type="ECO:0000313" key="1">
    <source>
        <dbReference type="EMBL" id="MBX65514.1"/>
    </source>
</evidence>
<organism evidence="1">
    <name type="scientific">Rhizophora mucronata</name>
    <name type="common">Asiatic mangrove</name>
    <dbReference type="NCBI Taxonomy" id="61149"/>
    <lineage>
        <taxon>Eukaryota</taxon>
        <taxon>Viridiplantae</taxon>
        <taxon>Streptophyta</taxon>
        <taxon>Embryophyta</taxon>
        <taxon>Tracheophyta</taxon>
        <taxon>Spermatophyta</taxon>
        <taxon>Magnoliopsida</taxon>
        <taxon>eudicotyledons</taxon>
        <taxon>Gunneridae</taxon>
        <taxon>Pentapetalae</taxon>
        <taxon>rosids</taxon>
        <taxon>fabids</taxon>
        <taxon>Malpighiales</taxon>
        <taxon>Rhizophoraceae</taxon>
        <taxon>Rhizophora</taxon>
    </lineage>
</organism>
<reference evidence="1" key="1">
    <citation type="submission" date="2018-02" db="EMBL/GenBank/DDBJ databases">
        <title>Rhizophora mucronata_Transcriptome.</title>
        <authorList>
            <person name="Meera S.P."/>
            <person name="Sreeshan A."/>
            <person name="Augustine A."/>
        </authorList>
    </citation>
    <scope>NUCLEOTIDE SEQUENCE</scope>
    <source>
        <tissue evidence="1">Leaf</tissue>
    </source>
</reference>
<proteinExistence type="predicted"/>
<dbReference type="EMBL" id="GGEC01085030">
    <property type="protein sequence ID" value="MBX65514.1"/>
    <property type="molecule type" value="Transcribed_RNA"/>
</dbReference>
<accession>A0A2P2QF34</accession>
<name>A0A2P2QF34_RHIMU</name>